<dbReference type="PROSITE" id="PS50975">
    <property type="entry name" value="ATP_GRASP"/>
    <property type="match status" value="1"/>
</dbReference>
<comment type="caution">
    <text evidence="3">The sequence shown here is derived from an EMBL/GenBank/DDBJ whole genome shotgun (WGS) entry which is preliminary data.</text>
</comment>
<evidence type="ECO:0000313" key="4">
    <source>
        <dbReference type="Proteomes" id="UP000231019"/>
    </source>
</evidence>
<evidence type="ECO:0000256" key="1">
    <source>
        <dbReference type="PROSITE-ProRule" id="PRU00409"/>
    </source>
</evidence>
<dbReference type="InterPro" id="IPR011761">
    <property type="entry name" value="ATP-grasp"/>
</dbReference>
<organism evidence="3 4">
    <name type="scientific">bacterium (Candidatus Blackallbacteria) CG17_big_fil_post_rev_8_21_14_2_50_48_46</name>
    <dbReference type="NCBI Taxonomy" id="2014261"/>
    <lineage>
        <taxon>Bacteria</taxon>
        <taxon>Candidatus Blackallbacteria</taxon>
    </lineage>
</organism>
<evidence type="ECO:0000259" key="2">
    <source>
        <dbReference type="PROSITE" id="PS50975"/>
    </source>
</evidence>
<dbReference type="EMBL" id="PFFQ01000038">
    <property type="protein sequence ID" value="PIW16304.1"/>
    <property type="molecule type" value="Genomic_DNA"/>
</dbReference>
<dbReference type="Gene3D" id="3.40.50.20">
    <property type="match status" value="1"/>
</dbReference>
<feature type="domain" description="ATP-grasp" evidence="2">
    <location>
        <begin position="126"/>
        <end position="328"/>
    </location>
</feature>
<keyword evidence="1" id="KW-0067">ATP-binding</keyword>
<dbReference type="SUPFAM" id="SSF56059">
    <property type="entry name" value="Glutathione synthetase ATP-binding domain-like"/>
    <property type="match status" value="1"/>
</dbReference>
<dbReference type="Gene3D" id="3.30.470.20">
    <property type="entry name" value="ATP-grasp fold, B domain"/>
    <property type="match status" value="1"/>
</dbReference>
<reference evidence="3 4" key="1">
    <citation type="submission" date="2017-09" db="EMBL/GenBank/DDBJ databases">
        <title>Depth-based differentiation of microbial function through sediment-hosted aquifers and enrichment of novel symbionts in the deep terrestrial subsurface.</title>
        <authorList>
            <person name="Probst A.J."/>
            <person name="Ladd B."/>
            <person name="Jarett J.K."/>
            <person name="Geller-Mcgrath D.E."/>
            <person name="Sieber C.M."/>
            <person name="Emerson J.B."/>
            <person name="Anantharaman K."/>
            <person name="Thomas B.C."/>
            <person name="Malmstrom R."/>
            <person name="Stieglmeier M."/>
            <person name="Klingl A."/>
            <person name="Woyke T."/>
            <person name="Ryan C.M."/>
            <person name="Banfield J.F."/>
        </authorList>
    </citation>
    <scope>NUCLEOTIDE SEQUENCE [LARGE SCALE GENOMIC DNA]</scope>
    <source>
        <strain evidence="3">CG17_big_fil_post_rev_8_21_14_2_50_48_46</strain>
    </source>
</reference>
<dbReference type="InterPro" id="IPR013815">
    <property type="entry name" value="ATP_grasp_subdomain_1"/>
</dbReference>
<dbReference type="GO" id="GO:0005524">
    <property type="term" value="F:ATP binding"/>
    <property type="evidence" value="ECO:0007669"/>
    <property type="project" value="UniProtKB-UniRule"/>
</dbReference>
<dbReference type="GO" id="GO:0046872">
    <property type="term" value="F:metal ion binding"/>
    <property type="evidence" value="ECO:0007669"/>
    <property type="project" value="InterPro"/>
</dbReference>
<accession>A0A2M7G473</accession>
<proteinExistence type="predicted"/>
<dbReference type="AlphaFoldDB" id="A0A2M7G473"/>
<keyword evidence="1" id="KW-0547">Nucleotide-binding</keyword>
<sequence>MPEKKPFSILLTSMGSLLGQNMLDTLEGRRDGLRIIGLNSVAENPRNFRADLTYLVPVLQDPAFFDHFMQIFEFESPDLILAGRDDDVLFLTRLKEARADLADKIPYGTSACVEIMQSKLKSFQFSQLYSLDFVPSFSLEPDFSWSALEKFVETEGFPLILKPLEGFGSHGVYIITEQTQLQVLKQAQEPLLLQPYLDPPADLSDFVSAYQWAMPLFFQIPDENQYAYQTVISPAGELGPEFAIRAQMVLGRVEKIERCLDNSLLSLGRKSAQVFRDQGWRGSFNLQAKQDKEGKWKVFEFSPRMTGSLSARRLLGFDEMGCLLQFFYPELEFQAESFQAQSQGLVMRSLTDGYIAYQDVERLRTEKKWRK</sequence>
<gene>
    <name evidence="3" type="ORF">COW36_13290</name>
</gene>
<protein>
    <recommendedName>
        <fullName evidence="2">ATP-grasp domain-containing protein</fullName>
    </recommendedName>
</protein>
<evidence type="ECO:0000313" key="3">
    <source>
        <dbReference type="EMBL" id="PIW16304.1"/>
    </source>
</evidence>
<name>A0A2M7G473_9BACT</name>
<dbReference type="Proteomes" id="UP000231019">
    <property type="component" value="Unassembled WGS sequence"/>
</dbReference>
<dbReference type="Gene3D" id="3.30.1490.20">
    <property type="entry name" value="ATP-grasp fold, A domain"/>
    <property type="match status" value="1"/>
</dbReference>